<dbReference type="InterPro" id="IPR007373">
    <property type="entry name" value="Thiamin_PyroPKinase_B1-bd"/>
</dbReference>
<evidence type="ECO:0000256" key="6">
    <source>
        <dbReference type="ARBA" id="ARBA00022840"/>
    </source>
</evidence>
<dbReference type="CDD" id="cd07995">
    <property type="entry name" value="TPK"/>
    <property type="match status" value="1"/>
</dbReference>
<feature type="domain" description="Thiamin pyrophosphokinase thiamin-binding" evidence="8">
    <location>
        <begin position="194"/>
        <end position="261"/>
    </location>
</feature>
<evidence type="ECO:0000313" key="9">
    <source>
        <dbReference type="EMBL" id="KAK4504966.1"/>
    </source>
</evidence>
<keyword evidence="5 7" id="KW-0418">Kinase</keyword>
<accession>A0ABR0EV51</accession>
<dbReference type="SUPFAM" id="SSF63862">
    <property type="entry name" value="Thiamin pyrophosphokinase, substrate-binding domain"/>
    <property type="match status" value="1"/>
</dbReference>
<name>A0ABR0EV51_ZASCE</name>
<dbReference type="EC" id="2.7.6.2" evidence="7"/>
<dbReference type="PIRSF" id="PIRSF031057">
    <property type="entry name" value="Thiamin_pyrophosphokinase"/>
    <property type="match status" value="1"/>
</dbReference>
<comment type="catalytic activity">
    <reaction evidence="7">
        <text>thiamine + ATP = thiamine diphosphate + AMP + H(+)</text>
        <dbReference type="Rhea" id="RHEA:11576"/>
        <dbReference type="ChEBI" id="CHEBI:15378"/>
        <dbReference type="ChEBI" id="CHEBI:18385"/>
        <dbReference type="ChEBI" id="CHEBI:30616"/>
        <dbReference type="ChEBI" id="CHEBI:58937"/>
        <dbReference type="ChEBI" id="CHEBI:456215"/>
    </reaction>
</comment>
<dbReference type="InterPro" id="IPR016966">
    <property type="entry name" value="Thiamin_pyrophosphokinase_euk"/>
</dbReference>
<organism evidence="9 10">
    <name type="scientific">Zasmidium cellare</name>
    <name type="common">Wine cellar mold</name>
    <name type="synonym">Racodium cellare</name>
    <dbReference type="NCBI Taxonomy" id="395010"/>
    <lineage>
        <taxon>Eukaryota</taxon>
        <taxon>Fungi</taxon>
        <taxon>Dikarya</taxon>
        <taxon>Ascomycota</taxon>
        <taxon>Pezizomycotina</taxon>
        <taxon>Dothideomycetes</taxon>
        <taxon>Dothideomycetidae</taxon>
        <taxon>Mycosphaerellales</taxon>
        <taxon>Mycosphaerellaceae</taxon>
        <taxon>Zasmidium</taxon>
    </lineage>
</organism>
<keyword evidence="4 7" id="KW-0547">Nucleotide-binding</keyword>
<dbReference type="InterPro" id="IPR036371">
    <property type="entry name" value="TPK_B1-bd_sf"/>
</dbReference>
<dbReference type="Pfam" id="PF04265">
    <property type="entry name" value="TPK_B1_binding"/>
    <property type="match status" value="1"/>
</dbReference>
<keyword evidence="10" id="KW-1185">Reference proteome</keyword>
<sequence length="271" mass="29841">MENGVANGHGPRPVTTLRPTQYLEGGLRNTADKASTALLILNTPINDYTSFKRLYDHAGYTVCADGGANRLHDLLVNEFPEQEVAKALKSAVPDDIHGDLDSLEDQVRKRYEQIGTSITLDPDQYSTDFQKAIKKAVEQKPNLQTVLVLGSISGRVDQGIGLLHEMYREQTANHPDLTFWLFSEASISIVLRPGTSTLYTPLKSGIITQNAGILPLYGKASITIRGFEWDVEDWPTEMGGQVSTSNHIVADQVTITTDVSVLFTVERKVGR</sequence>
<dbReference type="EMBL" id="JAXOVC010000002">
    <property type="protein sequence ID" value="KAK4504966.1"/>
    <property type="molecule type" value="Genomic_DNA"/>
</dbReference>
<dbReference type="InterPro" id="IPR036759">
    <property type="entry name" value="TPK_catalytic_sf"/>
</dbReference>
<evidence type="ECO:0000256" key="1">
    <source>
        <dbReference type="ARBA" id="ARBA00005078"/>
    </source>
</evidence>
<dbReference type="Proteomes" id="UP001305779">
    <property type="component" value="Unassembled WGS sequence"/>
</dbReference>
<dbReference type="InterPro" id="IPR007371">
    <property type="entry name" value="TPK_catalytic"/>
</dbReference>
<evidence type="ECO:0000256" key="4">
    <source>
        <dbReference type="ARBA" id="ARBA00022741"/>
    </source>
</evidence>
<gene>
    <name evidence="9" type="ORF">PRZ48_002929</name>
</gene>
<dbReference type="SUPFAM" id="SSF63999">
    <property type="entry name" value="Thiamin pyrophosphokinase, catalytic domain"/>
    <property type="match status" value="1"/>
</dbReference>
<dbReference type="InterPro" id="IPR006282">
    <property type="entry name" value="Thi_PPkinase"/>
</dbReference>
<dbReference type="NCBIfam" id="TIGR01378">
    <property type="entry name" value="thi_PPkinase"/>
    <property type="match status" value="1"/>
</dbReference>
<dbReference type="SMART" id="SM00983">
    <property type="entry name" value="TPK_B1_binding"/>
    <property type="match status" value="1"/>
</dbReference>
<dbReference type="PANTHER" id="PTHR13622:SF8">
    <property type="entry name" value="THIAMIN PYROPHOSPHOKINASE 1"/>
    <property type="match status" value="1"/>
</dbReference>
<evidence type="ECO:0000256" key="5">
    <source>
        <dbReference type="ARBA" id="ARBA00022777"/>
    </source>
</evidence>
<reference evidence="9 10" key="1">
    <citation type="journal article" date="2023" name="G3 (Bethesda)">
        <title>A chromosome-level genome assembly of Zasmidium syzygii isolated from banana leaves.</title>
        <authorList>
            <person name="van Westerhoven A.C."/>
            <person name="Mehrabi R."/>
            <person name="Talebi R."/>
            <person name="Steentjes M.B.F."/>
            <person name="Corcolon B."/>
            <person name="Chong P.A."/>
            <person name="Kema G.H.J."/>
            <person name="Seidl M.F."/>
        </authorList>
    </citation>
    <scope>NUCLEOTIDE SEQUENCE [LARGE SCALE GENOMIC DNA]</scope>
    <source>
        <strain evidence="9 10">P124</strain>
    </source>
</reference>
<comment type="similarity">
    <text evidence="2 7">Belongs to the thiamine pyrophosphokinase family.</text>
</comment>
<dbReference type="PANTHER" id="PTHR13622">
    <property type="entry name" value="THIAMIN PYROPHOSPHOKINASE"/>
    <property type="match status" value="1"/>
</dbReference>
<evidence type="ECO:0000313" key="10">
    <source>
        <dbReference type="Proteomes" id="UP001305779"/>
    </source>
</evidence>
<proteinExistence type="inferred from homology"/>
<protein>
    <recommendedName>
        <fullName evidence="7">Thiamine pyrophosphokinase</fullName>
        <ecNumber evidence="7">2.7.6.2</ecNumber>
    </recommendedName>
</protein>
<evidence type="ECO:0000256" key="2">
    <source>
        <dbReference type="ARBA" id="ARBA00006785"/>
    </source>
</evidence>
<comment type="pathway">
    <text evidence="1 7">Cofactor biosynthesis; thiamine diphosphate biosynthesis; thiamine diphosphate from thiamine: step 1/1.</text>
</comment>
<evidence type="ECO:0000256" key="7">
    <source>
        <dbReference type="PIRNR" id="PIRNR031057"/>
    </source>
</evidence>
<comment type="caution">
    <text evidence="9">The sequence shown here is derived from an EMBL/GenBank/DDBJ whole genome shotgun (WGS) entry which is preliminary data.</text>
</comment>
<evidence type="ECO:0000259" key="8">
    <source>
        <dbReference type="SMART" id="SM00983"/>
    </source>
</evidence>
<evidence type="ECO:0000256" key="3">
    <source>
        <dbReference type="ARBA" id="ARBA00022679"/>
    </source>
</evidence>
<dbReference type="Gene3D" id="3.40.50.10240">
    <property type="entry name" value="Thiamin pyrophosphokinase, catalytic domain"/>
    <property type="match status" value="1"/>
</dbReference>
<keyword evidence="3 7" id="KW-0808">Transferase</keyword>
<dbReference type="Pfam" id="PF04263">
    <property type="entry name" value="TPK_catalytic"/>
    <property type="match status" value="1"/>
</dbReference>
<keyword evidence="6 7" id="KW-0067">ATP-binding</keyword>